<dbReference type="PANTHER" id="PTHR34595:SF2">
    <property type="entry name" value="BLR2978 PROTEIN"/>
    <property type="match status" value="1"/>
</dbReference>
<dbReference type="InterPro" id="IPR051680">
    <property type="entry name" value="ATP-dep_Glu-Cys_Ligase-2"/>
</dbReference>
<gene>
    <name evidence="3" type="ORF">SAMN04488557_3178</name>
</gene>
<dbReference type="Pfam" id="PF14403">
    <property type="entry name" value="CP_ATPgrasp_2"/>
    <property type="match status" value="1"/>
</dbReference>
<protein>
    <submittedName>
        <fullName evidence="3">Uncharacterized conserved protein, circularly permuted ATPgrasp superfamily</fullName>
    </submittedName>
</protein>
<dbReference type="Proteomes" id="UP000199423">
    <property type="component" value="Unassembled WGS sequence"/>
</dbReference>
<dbReference type="Gene3D" id="3.40.50.11290">
    <property type="match status" value="1"/>
</dbReference>
<evidence type="ECO:0000259" key="1">
    <source>
        <dbReference type="Pfam" id="PF04168"/>
    </source>
</evidence>
<feature type="domain" description="Circularly permuted ATP-grasp type 2" evidence="2">
    <location>
        <begin position="93"/>
        <end position="468"/>
    </location>
</feature>
<dbReference type="PANTHER" id="PTHR34595">
    <property type="entry name" value="BLR5612 PROTEIN"/>
    <property type="match status" value="1"/>
</dbReference>
<dbReference type="EMBL" id="FPCH01000003">
    <property type="protein sequence ID" value="SFV37468.1"/>
    <property type="molecule type" value="Genomic_DNA"/>
</dbReference>
<dbReference type="RefSeq" id="WP_092868689.1">
    <property type="nucleotide sequence ID" value="NZ_FPCH01000003.1"/>
</dbReference>
<evidence type="ECO:0000259" key="2">
    <source>
        <dbReference type="Pfam" id="PF14403"/>
    </source>
</evidence>
<evidence type="ECO:0000313" key="3">
    <source>
        <dbReference type="EMBL" id="SFV37468.1"/>
    </source>
</evidence>
<dbReference type="InterPro" id="IPR007296">
    <property type="entry name" value="DUF403"/>
</dbReference>
<evidence type="ECO:0000313" key="4">
    <source>
        <dbReference type="Proteomes" id="UP000199423"/>
    </source>
</evidence>
<dbReference type="Pfam" id="PF04168">
    <property type="entry name" value="Alpha-E"/>
    <property type="match status" value="1"/>
</dbReference>
<name>A0A1I7NS95_9HYPH</name>
<dbReference type="STRING" id="51670.SAMN04488557_3178"/>
<keyword evidence="4" id="KW-1185">Reference proteome</keyword>
<dbReference type="OrthoDB" id="9804079at2"/>
<accession>A0A1I7NS95</accession>
<sequence length="855" mass="95701">MTTAAAMQEQPISALLDAYRRKEITGFDELLDASGTVRAHWRRLLEELAELPETERQARCGRLASRVRETGIAYDIFADPHTTPQRWTLDLLPVVISASEWQGLETALIQRARLFDALLNDVYGEQKLLREGLVPAELIFSDAAYLAPANGILPNAGGLMFYAADIARGEDGKWHIIDNHTETLAGIGFALANRVVHTHVAGDLFKDCNARRLAPYFQELQSTLTLHSGRENARIALMTPGPHHEDYFSHAYLARYLGYLLIEGHDLKTRNEQVYLKTLEGLKEIDLLVRCIDGKSSDPLELDPTGFIGPSGLLRVCRRSPRIVVNAIGSALAQNRGLGPYLPELARHVLGEELELADAPRRWLGDPDARRELFARPDKFIIRKAQEGTGRPGQAALGWEARRLSAPEREKMKREIALHGATLVAEEKVEFSSAPILGRDGLVPKPFAVRLFICRTDGGYQVMPGGLAMSIDPERAVALSAPDGRTRDVWVLSESELAPHISLWRPTLATTRIERSQRVIQSRVADDMFWLGRYSERADWTMRVLRGALRRIEEDNGPATGRRAARKCLEVLLGKDLGLVTGSRDAPPDAEIERLCESLITGGIGSRTLERTLDGLYRVAHLVRDRLSLEAWQTLSKFRSGDRWREALNSAQPLEVLDVLDEGLAAIAAFNGFMHENMTRNSGWAFLDMGRRIERAQNLSEAIVTLFIPLPDPEETQSSLLLLLELADSFITYRSRYRLDPMLALVLDLLLLDEANPRSLAYQLSAIARHLEGLPDTYKGTGLPEDRRLILALLTSIRMADVEAMAKEESGAMLERLLLDQLEMLPELSNEITRHYFNVMDEAPHRTHTRVEPSL</sequence>
<dbReference type="AlphaFoldDB" id="A0A1I7NS95"/>
<feature type="domain" description="DUF403" evidence="1">
    <location>
        <begin position="521"/>
        <end position="837"/>
    </location>
</feature>
<dbReference type="InterPro" id="IPR025841">
    <property type="entry name" value="CP_ATPgrasp_2"/>
</dbReference>
<reference evidence="4" key="1">
    <citation type="submission" date="2016-10" db="EMBL/GenBank/DDBJ databases">
        <authorList>
            <person name="Varghese N."/>
            <person name="Submissions S."/>
        </authorList>
    </citation>
    <scope>NUCLEOTIDE SEQUENCE [LARGE SCALE GENOMIC DNA]</scope>
    <source>
        <strain evidence="4">DSM 1565</strain>
    </source>
</reference>
<proteinExistence type="predicted"/>
<organism evidence="3 4">
    <name type="scientific">Hyphomicrobium facile</name>
    <dbReference type="NCBI Taxonomy" id="51670"/>
    <lineage>
        <taxon>Bacteria</taxon>
        <taxon>Pseudomonadati</taxon>
        <taxon>Pseudomonadota</taxon>
        <taxon>Alphaproteobacteria</taxon>
        <taxon>Hyphomicrobiales</taxon>
        <taxon>Hyphomicrobiaceae</taxon>
        <taxon>Hyphomicrobium</taxon>
    </lineage>
</organism>
<dbReference type="SUPFAM" id="SSF56059">
    <property type="entry name" value="Glutathione synthetase ATP-binding domain-like"/>
    <property type="match status" value="1"/>
</dbReference>